<dbReference type="PANTHER" id="PTHR23048">
    <property type="entry name" value="MYOSIN LIGHT CHAIN 1, 3"/>
    <property type="match status" value="1"/>
</dbReference>
<keyword evidence="5" id="KW-1185">Reference proteome</keyword>
<dbReference type="AlphaFoldDB" id="A0A8J2WSQ2"/>
<dbReference type="PANTHER" id="PTHR23048:SF0">
    <property type="entry name" value="CALMODULIN LIKE 3"/>
    <property type="match status" value="1"/>
</dbReference>
<dbReference type="GO" id="GO:0016460">
    <property type="term" value="C:myosin II complex"/>
    <property type="evidence" value="ECO:0007669"/>
    <property type="project" value="TreeGrafter"/>
</dbReference>
<comment type="caution">
    <text evidence="4">The sequence shown here is derived from an EMBL/GenBank/DDBJ whole genome shotgun (WGS) entry which is preliminary data.</text>
</comment>
<dbReference type="OrthoDB" id="26525at2759"/>
<dbReference type="GO" id="GO:0005509">
    <property type="term" value="F:calcium ion binding"/>
    <property type="evidence" value="ECO:0007669"/>
    <property type="project" value="InterPro"/>
</dbReference>
<evidence type="ECO:0000256" key="2">
    <source>
        <dbReference type="ARBA" id="ARBA00022737"/>
    </source>
</evidence>
<evidence type="ECO:0000256" key="1">
    <source>
        <dbReference type="ARBA" id="ARBA00020786"/>
    </source>
</evidence>
<organism evidence="4 5">
    <name type="scientific">Pelagomonas calceolata</name>
    <dbReference type="NCBI Taxonomy" id="35677"/>
    <lineage>
        <taxon>Eukaryota</taxon>
        <taxon>Sar</taxon>
        <taxon>Stramenopiles</taxon>
        <taxon>Ochrophyta</taxon>
        <taxon>Pelagophyceae</taxon>
        <taxon>Pelagomonadales</taxon>
        <taxon>Pelagomonadaceae</taxon>
        <taxon>Pelagomonas</taxon>
    </lineage>
</organism>
<dbReference type="Pfam" id="PF13499">
    <property type="entry name" value="EF-hand_7"/>
    <property type="match status" value="1"/>
</dbReference>
<protein>
    <recommendedName>
        <fullName evidence="1">Calmodulin</fullName>
    </recommendedName>
</protein>
<name>A0A8J2WSQ2_9STRA</name>
<gene>
    <name evidence="4" type="ORF">PECAL_1P03470</name>
</gene>
<evidence type="ECO:0000259" key="3">
    <source>
        <dbReference type="PROSITE" id="PS50222"/>
    </source>
</evidence>
<reference evidence="4" key="1">
    <citation type="submission" date="2021-11" db="EMBL/GenBank/DDBJ databases">
        <authorList>
            <consortium name="Genoscope - CEA"/>
            <person name="William W."/>
        </authorList>
    </citation>
    <scope>NUCLEOTIDE SEQUENCE</scope>
</reference>
<dbReference type="InterPro" id="IPR011992">
    <property type="entry name" value="EF-hand-dom_pair"/>
</dbReference>
<dbReference type="InterPro" id="IPR050230">
    <property type="entry name" value="CALM/Myosin/TropC-like"/>
</dbReference>
<dbReference type="FunFam" id="1.10.238.10:FF:000001">
    <property type="entry name" value="Calmodulin 1"/>
    <property type="match status" value="1"/>
</dbReference>
<dbReference type="InterPro" id="IPR002048">
    <property type="entry name" value="EF_hand_dom"/>
</dbReference>
<evidence type="ECO:0000313" key="4">
    <source>
        <dbReference type="EMBL" id="CAH0364000.1"/>
    </source>
</evidence>
<dbReference type="SUPFAM" id="SSF47473">
    <property type="entry name" value="EF-hand"/>
    <property type="match status" value="1"/>
</dbReference>
<proteinExistence type="predicted"/>
<dbReference type="PROSITE" id="PS50222">
    <property type="entry name" value="EF_HAND_2"/>
    <property type="match status" value="2"/>
</dbReference>
<accession>A0A8J2WSQ2</accession>
<dbReference type="Proteomes" id="UP000789595">
    <property type="component" value="Unassembled WGS sequence"/>
</dbReference>
<feature type="domain" description="EF-hand" evidence="3">
    <location>
        <begin position="119"/>
        <end position="151"/>
    </location>
</feature>
<feature type="domain" description="EF-hand" evidence="3">
    <location>
        <begin position="83"/>
        <end position="118"/>
    </location>
</feature>
<dbReference type="SMART" id="SM00054">
    <property type="entry name" value="EFh"/>
    <property type="match status" value="2"/>
</dbReference>
<sequence length="151" mass="17655">MPGATHSPITPERQAELHEAWNLIAEKKGGLRKKEVYKVLRALGMAPTDAEWRDLWTRMEPVHGKVEYHQFSHVLEETLEASFNVDRINQAFELFDTDRKQYFDANDLDRVMRSLGEHLTEEQIKDMIGEVDCQGDARVNRDEFLEMMCNF</sequence>
<keyword evidence="2" id="KW-0677">Repeat</keyword>
<dbReference type="EMBL" id="CAKKNE010000001">
    <property type="protein sequence ID" value="CAH0364000.1"/>
    <property type="molecule type" value="Genomic_DNA"/>
</dbReference>
<dbReference type="Gene3D" id="1.10.238.10">
    <property type="entry name" value="EF-hand"/>
    <property type="match status" value="1"/>
</dbReference>
<dbReference type="CDD" id="cd00051">
    <property type="entry name" value="EFh"/>
    <property type="match status" value="1"/>
</dbReference>
<evidence type="ECO:0000313" key="5">
    <source>
        <dbReference type="Proteomes" id="UP000789595"/>
    </source>
</evidence>